<accession>A0ABS8S1W4</accession>
<keyword evidence="3" id="KW-1185">Reference proteome</keyword>
<proteinExistence type="predicted"/>
<name>A0ABS8S1W4_DATST</name>
<dbReference type="Proteomes" id="UP000823775">
    <property type="component" value="Unassembled WGS sequence"/>
</dbReference>
<evidence type="ECO:0000313" key="3">
    <source>
        <dbReference type="Proteomes" id="UP000823775"/>
    </source>
</evidence>
<keyword evidence="1" id="KW-0472">Membrane</keyword>
<feature type="transmembrane region" description="Helical" evidence="1">
    <location>
        <begin position="52"/>
        <end position="69"/>
    </location>
</feature>
<organism evidence="2 3">
    <name type="scientific">Datura stramonium</name>
    <name type="common">Jimsonweed</name>
    <name type="synonym">Common thornapple</name>
    <dbReference type="NCBI Taxonomy" id="4076"/>
    <lineage>
        <taxon>Eukaryota</taxon>
        <taxon>Viridiplantae</taxon>
        <taxon>Streptophyta</taxon>
        <taxon>Embryophyta</taxon>
        <taxon>Tracheophyta</taxon>
        <taxon>Spermatophyta</taxon>
        <taxon>Magnoliopsida</taxon>
        <taxon>eudicotyledons</taxon>
        <taxon>Gunneridae</taxon>
        <taxon>Pentapetalae</taxon>
        <taxon>asterids</taxon>
        <taxon>lamiids</taxon>
        <taxon>Solanales</taxon>
        <taxon>Solanaceae</taxon>
        <taxon>Solanoideae</taxon>
        <taxon>Datureae</taxon>
        <taxon>Datura</taxon>
    </lineage>
</organism>
<evidence type="ECO:0000256" key="1">
    <source>
        <dbReference type="SAM" id="Phobius"/>
    </source>
</evidence>
<comment type="caution">
    <text evidence="2">The sequence shown here is derived from an EMBL/GenBank/DDBJ whole genome shotgun (WGS) entry which is preliminary data.</text>
</comment>
<protein>
    <submittedName>
        <fullName evidence="2">Uncharacterized protein</fullName>
    </submittedName>
</protein>
<reference evidence="2 3" key="1">
    <citation type="journal article" date="2021" name="BMC Genomics">
        <title>Datura genome reveals duplications of psychoactive alkaloid biosynthetic genes and high mutation rate following tissue culture.</title>
        <authorList>
            <person name="Rajewski A."/>
            <person name="Carter-House D."/>
            <person name="Stajich J."/>
            <person name="Litt A."/>
        </authorList>
    </citation>
    <scope>NUCLEOTIDE SEQUENCE [LARGE SCALE GENOMIC DNA]</scope>
    <source>
        <strain evidence="2">AR-01</strain>
    </source>
</reference>
<keyword evidence="1" id="KW-0812">Transmembrane</keyword>
<evidence type="ECO:0000313" key="2">
    <source>
        <dbReference type="EMBL" id="MCD7453036.1"/>
    </source>
</evidence>
<feature type="non-terminal residue" evidence="2">
    <location>
        <position position="1"/>
    </location>
</feature>
<dbReference type="EMBL" id="JACEIK010000236">
    <property type="protein sequence ID" value="MCD7453036.1"/>
    <property type="molecule type" value="Genomic_DNA"/>
</dbReference>
<gene>
    <name evidence="2" type="ORF">HAX54_019399</name>
</gene>
<sequence length="92" mass="10794">QFDNEEEEERGKEIVRRKSVAADWVIFRPIMAENNGGTGEGENEGEERKLVALWWLVGFEFMVVFIVLMEDERGGREEEKRRLGRLVKVIRV</sequence>
<keyword evidence="1" id="KW-1133">Transmembrane helix</keyword>